<dbReference type="Proteomes" id="UP000308092">
    <property type="component" value="Unassembled WGS sequence"/>
</dbReference>
<dbReference type="VEuPathDB" id="FungiDB:EYZ11_002837"/>
<evidence type="ECO:0000313" key="4">
    <source>
        <dbReference type="Proteomes" id="UP000324241"/>
    </source>
</evidence>
<name>A0A4V3UQ50_9EURO</name>
<proteinExistence type="predicted"/>
<dbReference type="AlphaFoldDB" id="A0A4V3UQ50"/>
<dbReference type="EMBL" id="SOSA01000067">
    <property type="protein sequence ID" value="THC97674.1"/>
    <property type="molecule type" value="Genomic_DNA"/>
</dbReference>
<keyword evidence="3" id="KW-1185">Reference proteome</keyword>
<evidence type="ECO:0000313" key="1">
    <source>
        <dbReference type="EMBL" id="KAA8644280.1"/>
    </source>
</evidence>
<evidence type="ECO:0000313" key="3">
    <source>
        <dbReference type="Proteomes" id="UP000308092"/>
    </source>
</evidence>
<evidence type="ECO:0000313" key="2">
    <source>
        <dbReference type="EMBL" id="THC97674.1"/>
    </source>
</evidence>
<comment type="caution">
    <text evidence="2">The sequence shown here is derived from an EMBL/GenBank/DDBJ whole genome shotgun (WGS) entry which is preliminary data.</text>
</comment>
<gene>
    <name evidence="1" type="ORF">ATNIH1004_008480</name>
    <name evidence="2" type="ORF">EYZ11_002837</name>
</gene>
<organism evidence="2 3">
    <name type="scientific">Aspergillus tanneri</name>
    <dbReference type="NCBI Taxonomy" id="1220188"/>
    <lineage>
        <taxon>Eukaryota</taxon>
        <taxon>Fungi</taxon>
        <taxon>Dikarya</taxon>
        <taxon>Ascomycota</taxon>
        <taxon>Pezizomycotina</taxon>
        <taxon>Eurotiomycetes</taxon>
        <taxon>Eurotiomycetidae</taxon>
        <taxon>Eurotiales</taxon>
        <taxon>Aspergillaceae</taxon>
        <taxon>Aspergillus</taxon>
        <taxon>Aspergillus subgen. Circumdati</taxon>
    </lineage>
</organism>
<dbReference type="Proteomes" id="UP000324241">
    <property type="component" value="Unassembled WGS sequence"/>
</dbReference>
<reference evidence="2 3" key="1">
    <citation type="submission" date="2019-03" db="EMBL/GenBank/DDBJ databases">
        <title>The genome sequence of a newly discovered highly antifungal drug resistant Aspergillus species, Aspergillus tanneri NIH 1004.</title>
        <authorList>
            <person name="Mounaud S."/>
            <person name="Singh I."/>
            <person name="Joardar V."/>
            <person name="Pakala S."/>
            <person name="Pakala S."/>
            <person name="Venepally P."/>
            <person name="Hoover J."/>
            <person name="Nierman W."/>
            <person name="Chung J."/>
            <person name="Losada L."/>
        </authorList>
    </citation>
    <scope>NUCLEOTIDE SEQUENCE [LARGE SCALE GENOMIC DNA]</scope>
    <source>
        <strain evidence="2 3">NIH1004</strain>
    </source>
</reference>
<dbReference type="EMBL" id="QUQM01000006">
    <property type="protein sequence ID" value="KAA8644280.1"/>
    <property type="molecule type" value="Genomic_DNA"/>
</dbReference>
<dbReference type="GeneID" id="54331182"/>
<accession>A0A4V3UQ50</accession>
<sequence>MVNAEFRRLPFPILPQGTILQHDVPILSLEHIIVISPSLLVVRKVIHIDWLPSLPVAVDLFAEDDGIAFCNINPPFMKPSGSVSSTGDGGANIGGEVAAFVNRHIMTSTAQGDGNGHAGDATGDYANIQLSPGFLVRARGGFIDL</sequence>
<dbReference type="RefSeq" id="XP_033423641.1">
    <property type="nucleotide sequence ID" value="XM_033573089.1"/>
</dbReference>
<protein>
    <submittedName>
        <fullName evidence="2">Uncharacterized protein</fullName>
    </submittedName>
</protein>
<reference evidence="1 4" key="2">
    <citation type="submission" date="2019-08" db="EMBL/GenBank/DDBJ databases">
        <title>The genome sequence of a newly discovered highly antifungal drug resistant Aspergillus species, Aspergillus tanneri NIH 1004.</title>
        <authorList>
            <person name="Mounaud S."/>
            <person name="Singh I."/>
            <person name="Joardar V."/>
            <person name="Pakala S."/>
            <person name="Pakala S."/>
            <person name="Venepally P."/>
            <person name="Chung J.K."/>
            <person name="Losada L."/>
            <person name="Nierman W.C."/>
        </authorList>
    </citation>
    <scope>NUCLEOTIDE SEQUENCE [LARGE SCALE GENOMIC DNA]</scope>
    <source>
        <strain evidence="1 4">NIH1004</strain>
    </source>
</reference>